<dbReference type="PANTHER" id="PTHR36848">
    <property type="entry name" value="DNA-BINDING PROTEIN (PUTATIVE SECRETED PROTEIN)-RELATED"/>
    <property type="match status" value="1"/>
</dbReference>
<evidence type="ECO:0000313" key="1">
    <source>
        <dbReference type="EMBL" id="GCB22920.1"/>
    </source>
</evidence>
<dbReference type="InterPro" id="IPR008979">
    <property type="entry name" value="Galactose-bd-like_sf"/>
</dbReference>
<dbReference type="Pfam" id="PF17132">
    <property type="entry name" value="Glyco_hydro_106"/>
    <property type="match status" value="1"/>
</dbReference>
<dbReference type="Gene3D" id="2.60.120.260">
    <property type="entry name" value="Galactose-binding domain-like"/>
    <property type="match status" value="1"/>
</dbReference>
<dbReference type="Proteomes" id="UP000286921">
    <property type="component" value="Unassembled WGS sequence"/>
</dbReference>
<dbReference type="PANTHER" id="PTHR36848:SF2">
    <property type="entry name" value="SECRETED PROTEIN"/>
    <property type="match status" value="1"/>
</dbReference>
<dbReference type="STRING" id="105351.A0A401KUF3"/>
<accession>A0A401KUF3</accession>
<reference evidence="1 2" key="1">
    <citation type="submission" date="2016-09" db="EMBL/GenBank/DDBJ databases">
        <title>Aspergillus awamori IFM 58123T.</title>
        <authorList>
            <person name="Kusuya Y."/>
            <person name="Shimizu M."/>
            <person name="Takahashi H."/>
            <person name="Yaguchi T."/>
        </authorList>
    </citation>
    <scope>NUCLEOTIDE SEQUENCE [LARGE SCALE GENOMIC DNA]</scope>
    <source>
        <strain evidence="1 2">IFM 58123</strain>
    </source>
</reference>
<dbReference type="AlphaFoldDB" id="A0A401KUF3"/>
<dbReference type="SUPFAM" id="SSF49785">
    <property type="entry name" value="Galactose-binding domain-like"/>
    <property type="match status" value="1"/>
</dbReference>
<dbReference type="InterPro" id="IPR053161">
    <property type="entry name" value="Ulvan_degrading_GH"/>
</dbReference>
<evidence type="ECO:0000313" key="2">
    <source>
        <dbReference type="Proteomes" id="UP000286921"/>
    </source>
</evidence>
<keyword evidence="2" id="KW-1185">Reference proteome</keyword>
<protein>
    <recommendedName>
        <fullName evidence="3">Secreted protein</fullName>
    </recommendedName>
</protein>
<sequence length="1228" mass="135116">MPSSTTRNRIVLEGLFKTIMEWRNNVPEDGHINIASLGDVEHKVQFDFENLDNAKSNLTMVPPILFHPMELAKLEVYPVDSSQAREFFDIDQSQNRFWELGSLDRVEQISSLIEDRATCEAQAEQGLQIVESPDSTFWLEALLSWPYGKKNWWDVECVREPCPDNKGKVYPHIAFHLIDDKMAQEDSILYSEFSAIVIAMRGRANQRKVDSALEREKLDENDGEGKEEYPYLLSDEEYFPIPSFAFTPISVLMSIKLLYIGFSIITQVAVAASNHGTFASPAIDVRLKFRYWLPDASVDTNTVVKDIEEAGAIGAGGVELLGLYNYGGSLAPQPAGADWATYGFGTPAFNTIFKASLQSAKSTGMIFDFALGPSQGQGVPAKPNEEGLHWDLAPFNVSVPPNGTYNGQIPGWGTGELVSLVSARVVNTSTIVNSASSLFSTPANNATRLVLAAGSLVDHTDAVSVDGKVSLSFNVSEHSTYRLFAYYQYQDLVKNLDIQESSTGSIFDNGSYTVDHFSARGAQTTIDFWENYILNDTDIKSLLHEVGRYGWEDSIEIKSNISWSPSLPDIFEQINGYQLRKYLPLVMYGNNNPGVQPSYPGNLECVLDREDQGQGYVNDFRAALEKGYQVYLDTLSAWLEGLGLGYSAQVSYNLPINMEFSGVANLAQKNVISNEMGANLEKAFALPVSELLGQINTAFAGGVNQIVLHGQSYTGDYHKTTWPGYTSFFILFAESYYNKQPAWGHGFSDAIDYISRNQYILQAGQPRTDIALYNGVSMTDPQLETLYSADDMINAGYTYTYLSPVNFNLSQASVAGGLLAPHSPAYKAIVVTSDQNVTLAGVNKLQQYADAGLPVILSGGFPGYYPNGEVTDKAAVYAALEALRSSPNVYTTGFGQIAPKLEQLNLTPRVAVHSNGTWYPVLRTDNNTDYLFVFSKDSASQGNLTVSSTKTPYLLDSWTGKRSPFLHYKRSGNTTVIPLHLAANQTIAFAFSNELKYEIETPSLHASRVPSTVLGYDYSTSGGLLLHTSTDPCNDCVFQLSNGTTYGLALNSTSLTFHLRNWTLIAEHWEAPSNMSDAATQATKHNTTHHLDTLVSWLDIPALQNASGLGYYLSTFTWPPNSAYDVDGAYLTFPRIAQGIKVSVNGHDVGPLDFTNPKVDIGPYLTNGTNAVTAIVPSLMWNYIRSIYDKIEISGIAPLLSDPLPDLVDNGLIGEVKIVPYVTSRFMI</sequence>
<comment type="caution">
    <text evidence="1">The sequence shown here is derived from an EMBL/GenBank/DDBJ whole genome shotgun (WGS) entry which is preliminary data.</text>
</comment>
<gene>
    <name evidence="1" type="ORF">AAWM_05805</name>
</gene>
<evidence type="ECO:0008006" key="3">
    <source>
        <dbReference type="Google" id="ProtNLM"/>
    </source>
</evidence>
<proteinExistence type="predicted"/>
<name>A0A401KUF3_ASPAW</name>
<organism evidence="1 2">
    <name type="scientific">Aspergillus awamori</name>
    <name type="common">Black koji mold</name>
    <dbReference type="NCBI Taxonomy" id="105351"/>
    <lineage>
        <taxon>Eukaryota</taxon>
        <taxon>Fungi</taxon>
        <taxon>Dikarya</taxon>
        <taxon>Ascomycota</taxon>
        <taxon>Pezizomycotina</taxon>
        <taxon>Eurotiomycetes</taxon>
        <taxon>Eurotiomycetidae</taxon>
        <taxon>Eurotiales</taxon>
        <taxon>Aspergillaceae</taxon>
        <taxon>Aspergillus</taxon>
    </lineage>
</organism>
<dbReference type="EMBL" id="BDHI01000014">
    <property type="protein sequence ID" value="GCB22920.1"/>
    <property type="molecule type" value="Genomic_DNA"/>
</dbReference>